<sequence>MLRVGGGSDTVGNEKRINCGALGPSSEEFLLPVRLWKGQKLGWAYWVEGREKDDQMLPLGRGLWMTPLFDFHQKQV</sequence>
<accession>A0A8X6G8N2</accession>
<comment type="caution">
    <text evidence="1">The sequence shown here is derived from an EMBL/GenBank/DDBJ whole genome shotgun (WGS) entry which is preliminary data.</text>
</comment>
<reference evidence="1" key="1">
    <citation type="submission" date="2020-07" db="EMBL/GenBank/DDBJ databases">
        <title>Multicomponent nature underlies the extraordinary mechanical properties of spider dragline silk.</title>
        <authorList>
            <person name="Kono N."/>
            <person name="Nakamura H."/>
            <person name="Mori M."/>
            <person name="Yoshida Y."/>
            <person name="Ohtoshi R."/>
            <person name="Malay A.D."/>
            <person name="Moran D.A.P."/>
            <person name="Tomita M."/>
            <person name="Numata K."/>
            <person name="Arakawa K."/>
        </authorList>
    </citation>
    <scope>NUCLEOTIDE SEQUENCE</scope>
</reference>
<organism evidence="1 2">
    <name type="scientific">Trichonephila clavata</name>
    <name type="common">Joro spider</name>
    <name type="synonym">Nephila clavata</name>
    <dbReference type="NCBI Taxonomy" id="2740835"/>
    <lineage>
        <taxon>Eukaryota</taxon>
        <taxon>Metazoa</taxon>
        <taxon>Ecdysozoa</taxon>
        <taxon>Arthropoda</taxon>
        <taxon>Chelicerata</taxon>
        <taxon>Arachnida</taxon>
        <taxon>Araneae</taxon>
        <taxon>Araneomorphae</taxon>
        <taxon>Entelegynae</taxon>
        <taxon>Araneoidea</taxon>
        <taxon>Nephilidae</taxon>
        <taxon>Trichonephila</taxon>
    </lineage>
</organism>
<keyword evidence="2" id="KW-1185">Reference proteome</keyword>
<dbReference type="EMBL" id="BMAO01025007">
    <property type="protein sequence ID" value="GFQ99475.1"/>
    <property type="molecule type" value="Genomic_DNA"/>
</dbReference>
<dbReference type="Proteomes" id="UP000887116">
    <property type="component" value="Unassembled WGS sequence"/>
</dbReference>
<evidence type="ECO:0000313" key="1">
    <source>
        <dbReference type="EMBL" id="GFQ99475.1"/>
    </source>
</evidence>
<proteinExistence type="predicted"/>
<gene>
    <name evidence="1" type="ORF">TNCT_360431</name>
</gene>
<dbReference type="AlphaFoldDB" id="A0A8X6G8N2"/>
<protein>
    <submittedName>
        <fullName evidence="1">Uncharacterized protein</fullName>
    </submittedName>
</protein>
<name>A0A8X6G8N2_TRICU</name>
<evidence type="ECO:0000313" key="2">
    <source>
        <dbReference type="Proteomes" id="UP000887116"/>
    </source>
</evidence>